<keyword evidence="3 6" id="KW-0732">Signal</keyword>
<dbReference type="Pfam" id="PF13947">
    <property type="entry name" value="GUB_WAK_bind"/>
    <property type="match status" value="1"/>
</dbReference>
<dbReference type="EMBL" id="JBJKBG010000001">
    <property type="protein sequence ID" value="KAL3754916.1"/>
    <property type="molecule type" value="Genomic_DNA"/>
</dbReference>
<reference evidence="8 9" key="1">
    <citation type="submission" date="2024-11" db="EMBL/GenBank/DDBJ databases">
        <title>Chromosome-level genome assembly of Eucalyptus globulus Labill. provides insights into its genome evolution.</title>
        <authorList>
            <person name="Li X."/>
        </authorList>
    </citation>
    <scope>NUCLEOTIDE SEQUENCE [LARGE SCALE GENOMIC DNA]</scope>
    <source>
        <strain evidence="8">CL2024</strain>
        <tissue evidence="8">Fresh tender leaves</tissue>
    </source>
</reference>
<evidence type="ECO:0000259" key="7">
    <source>
        <dbReference type="Pfam" id="PF13947"/>
    </source>
</evidence>
<feature type="signal peptide" evidence="6">
    <location>
        <begin position="1"/>
        <end position="33"/>
    </location>
</feature>
<dbReference type="AlphaFoldDB" id="A0ABD3LWW0"/>
<keyword evidence="5" id="KW-0472">Membrane</keyword>
<evidence type="ECO:0000256" key="5">
    <source>
        <dbReference type="ARBA" id="ARBA00023136"/>
    </source>
</evidence>
<evidence type="ECO:0000256" key="3">
    <source>
        <dbReference type="ARBA" id="ARBA00022729"/>
    </source>
</evidence>
<evidence type="ECO:0000256" key="6">
    <source>
        <dbReference type="SAM" id="SignalP"/>
    </source>
</evidence>
<sequence length="319" mass="34976">MILAKMILATLKPASKMAFLIVVLLFEANGSSGAAESPPQSLAWHGCPDACGNLTDISYPFGIGPGCFLDPRYEIDCQGTNSPVPKNLSVVVLDVSLPGSSESPGLIRVSQPISYSHLNCSTNEQNDLGLDGRRQYPWAVVKCESSCSRNRSLGFDQCSSGIGCCMTSIPDEISEYNVEFKTLDGEAMGPRHAECRYAFLVERTWWYKADLHNLPLDVPVDELMSDQKHRGGNDNSASCRTYSKPGVPSLTYWSCNQGYRGNYFLPQGCEGEIGTSAFILYLSLHLYPKPGRTLCELETNKKPTSIVGIIKLFELDDGF</sequence>
<organism evidence="8 9">
    <name type="scientific">Eucalyptus globulus</name>
    <name type="common">Tasmanian blue gum</name>
    <dbReference type="NCBI Taxonomy" id="34317"/>
    <lineage>
        <taxon>Eukaryota</taxon>
        <taxon>Viridiplantae</taxon>
        <taxon>Streptophyta</taxon>
        <taxon>Embryophyta</taxon>
        <taxon>Tracheophyta</taxon>
        <taxon>Spermatophyta</taxon>
        <taxon>Magnoliopsida</taxon>
        <taxon>eudicotyledons</taxon>
        <taxon>Gunneridae</taxon>
        <taxon>Pentapetalae</taxon>
        <taxon>rosids</taxon>
        <taxon>malvids</taxon>
        <taxon>Myrtales</taxon>
        <taxon>Myrtaceae</taxon>
        <taxon>Myrtoideae</taxon>
        <taxon>Eucalypteae</taxon>
        <taxon>Eucalyptus</taxon>
    </lineage>
</organism>
<evidence type="ECO:0000256" key="4">
    <source>
        <dbReference type="ARBA" id="ARBA00022989"/>
    </source>
</evidence>
<gene>
    <name evidence="8" type="ORF">ACJRO7_002064</name>
</gene>
<dbReference type="InterPro" id="IPR025287">
    <property type="entry name" value="WAK_GUB"/>
</dbReference>
<protein>
    <recommendedName>
        <fullName evidence="7">Wall-associated receptor kinase galacturonan-binding domain-containing protein</fullName>
    </recommendedName>
</protein>
<accession>A0ABD3LWW0</accession>
<proteinExistence type="predicted"/>
<keyword evidence="9" id="KW-1185">Reference proteome</keyword>
<comment type="subcellular location">
    <subcellularLocation>
        <location evidence="1">Membrane</location>
        <topology evidence="1">Single-pass membrane protein</topology>
    </subcellularLocation>
</comment>
<dbReference type="Proteomes" id="UP001634007">
    <property type="component" value="Unassembled WGS sequence"/>
</dbReference>
<evidence type="ECO:0000256" key="1">
    <source>
        <dbReference type="ARBA" id="ARBA00004167"/>
    </source>
</evidence>
<name>A0ABD3LWW0_EUCGL</name>
<feature type="chain" id="PRO_5044804566" description="Wall-associated receptor kinase galacturonan-binding domain-containing protein" evidence="6">
    <location>
        <begin position="34"/>
        <end position="319"/>
    </location>
</feature>
<keyword evidence="4" id="KW-1133">Transmembrane helix</keyword>
<feature type="domain" description="Wall-associated receptor kinase galacturonan-binding" evidence="7">
    <location>
        <begin position="47"/>
        <end position="97"/>
    </location>
</feature>
<dbReference type="PANTHER" id="PTHR33491">
    <property type="entry name" value="OSJNBA0016N04.9 PROTEIN"/>
    <property type="match status" value="1"/>
</dbReference>
<evidence type="ECO:0000313" key="8">
    <source>
        <dbReference type="EMBL" id="KAL3754916.1"/>
    </source>
</evidence>
<keyword evidence="2" id="KW-0812">Transmembrane</keyword>
<evidence type="ECO:0000313" key="9">
    <source>
        <dbReference type="Proteomes" id="UP001634007"/>
    </source>
</evidence>
<evidence type="ECO:0000256" key="2">
    <source>
        <dbReference type="ARBA" id="ARBA00022692"/>
    </source>
</evidence>
<dbReference type="GO" id="GO:0016020">
    <property type="term" value="C:membrane"/>
    <property type="evidence" value="ECO:0007669"/>
    <property type="project" value="UniProtKB-SubCell"/>
</dbReference>
<comment type="caution">
    <text evidence="8">The sequence shown here is derived from an EMBL/GenBank/DDBJ whole genome shotgun (WGS) entry which is preliminary data.</text>
</comment>